<dbReference type="EMBL" id="BMIK01000011">
    <property type="protein sequence ID" value="GGC36736.1"/>
    <property type="molecule type" value="Genomic_DNA"/>
</dbReference>
<evidence type="ECO:0000313" key="1">
    <source>
        <dbReference type="EMBL" id="GGC36736.1"/>
    </source>
</evidence>
<proteinExistence type="predicted"/>
<evidence type="ECO:0000313" key="2">
    <source>
        <dbReference type="Proteomes" id="UP000597338"/>
    </source>
</evidence>
<comment type="caution">
    <text evidence="1">The sequence shown here is derived from an EMBL/GenBank/DDBJ whole genome shotgun (WGS) entry which is preliminary data.</text>
</comment>
<protein>
    <submittedName>
        <fullName evidence="1">Uncharacterized protein</fullName>
    </submittedName>
</protein>
<dbReference type="Proteomes" id="UP000597338">
    <property type="component" value="Unassembled WGS sequence"/>
</dbReference>
<name>A0ABQ1M907_9SPHI</name>
<organism evidence="1 2">
    <name type="scientific">Parapedobacter defluvii</name>
    <dbReference type="NCBI Taxonomy" id="2045106"/>
    <lineage>
        <taxon>Bacteria</taxon>
        <taxon>Pseudomonadati</taxon>
        <taxon>Bacteroidota</taxon>
        <taxon>Sphingobacteriia</taxon>
        <taxon>Sphingobacteriales</taxon>
        <taxon>Sphingobacteriaceae</taxon>
        <taxon>Parapedobacter</taxon>
    </lineage>
</organism>
<gene>
    <name evidence="1" type="ORF">GCM10011386_31100</name>
</gene>
<accession>A0ABQ1M907</accession>
<sequence>MKKWVTEILAIDPVSGQLKTYGGPHIDALTWEEATRFCQTNGLGYCRVVGQLIAEVDEKTGVKIDYDNLN</sequence>
<reference evidence="2" key="1">
    <citation type="journal article" date="2019" name="Int. J. Syst. Evol. Microbiol.">
        <title>The Global Catalogue of Microorganisms (GCM) 10K type strain sequencing project: providing services to taxonomists for standard genome sequencing and annotation.</title>
        <authorList>
            <consortium name="The Broad Institute Genomics Platform"/>
            <consortium name="The Broad Institute Genome Sequencing Center for Infectious Disease"/>
            <person name="Wu L."/>
            <person name="Ma J."/>
        </authorList>
    </citation>
    <scope>NUCLEOTIDE SEQUENCE [LARGE SCALE GENOMIC DNA]</scope>
    <source>
        <strain evidence="2">CGMCC 1.15342</strain>
    </source>
</reference>
<keyword evidence="2" id="KW-1185">Reference proteome</keyword>
<dbReference type="RefSeq" id="WP_188752310.1">
    <property type="nucleotide sequence ID" value="NZ_BMIK01000011.1"/>
</dbReference>